<protein>
    <submittedName>
        <fullName evidence="1">MerR family transcriptional regulator</fullName>
    </submittedName>
</protein>
<dbReference type="AlphaFoldDB" id="A0A5J5IP41"/>
<comment type="caution">
    <text evidence="1">The sequence shown here is derived from an EMBL/GenBank/DDBJ whole genome shotgun (WGS) entry which is preliminary data.</text>
</comment>
<gene>
    <name evidence="1" type="ORF">FW778_04340</name>
</gene>
<accession>A0A5J5IP41</accession>
<proteinExistence type="predicted"/>
<keyword evidence="2" id="KW-1185">Reference proteome</keyword>
<reference evidence="1 2" key="1">
    <citation type="submission" date="2019-09" db="EMBL/GenBank/DDBJ databases">
        <title>Draft genome sequence of Ginsengibacter sp. BR5-29.</title>
        <authorList>
            <person name="Im W.-T."/>
        </authorList>
    </citation>
    <scope>NUCLEOTIDE SEQUENCE [LARGE SCALE GENOMIC DNA]</scope>
    <source>
        <strain evidence="1 2">BR5-29</strain>
    </source>
</reference>
<organism evidence="1 2">
    <name type="scientific">Ginsengibacter hankyongi</name>
    <dbReference type="NCBI Taxonomy" id="2607284"/>
    <lineage>
        <taxon>Bacteria</taxon>
        <taxon>Pseudomonadati</taxon>
        <taxon>Bacteroidota</taxon>
        <taxon>Chitinophagia</taxon>
        <taxon>Chitinophagales</taxon>
        <taxon>Chitinophagaceae</taxon>
        <taxon>Ginsengibacter</taxon>
    </lineage>
</organism>
<dbReference type="Gene3D" id="1.10.1660.10">
    <property type="match status" value="1"/>
</dbReference>
<dbReference type="Proteomes" id="UP000326903">
    <property type="component" value="Unassembled WGS sequence"/>
</dbReference>
<name>A0A5J5IP41_9BACT</name>
<evidence type="ECO:0000313" key="1">
    <source>
        <dbReference type="EMBL" id="KAA9041272.1"/>
    </source>
</evidence>
<sequence>MEQEELIPANDFCIHHNIEYSFISSLENSGLISVTSVQSSTYIHPDEIHKLEKFVRLHYDLDINIEGIETINYLLERIEEMQREIVSLRNKM</sequence>
<dbReference type="RefSeq" id="WP_150413361.1">
    <property type="nucleotide sequence ID" value="NZ_VYQF01000001.1"/>
</dbReference>
<dbReference type="Pfam" id="PF13591">
    <property type="entry name" value="MerR_2"/>
    <property type="match status" value="1"/>
</dbReference>
<dbReference type="EMBL" id="VYQF01000001">
    <property type="protein sequence ID" value="KAA9041272.1"/>
    <property type="molecule type" value="Genomic_DNA"/>
</dbReference>
<evidence type="ECO:0000313" key="2">
    <source>
        <dbReference type="Proteomes" id="UP000326903"/>
    </source>
</evidence>